<evidence type="ECO:0000256" key="4">
    <source>
        <dbReference type="ARBA" id="ARBA00022679"/>
    </source>
</evidence>
<dbReference type="PROSITE" id="PS00107">
    <property type="entry name" value="PROTEIN_KINASE_ATP"/>
    <property type="match status" value="1"/>
</dbReference>
<feature type="domain" description="Protein kinase" evidence="16">
    <location>
        <begin position="25"/>
        <end position="325"/>
    </location>
</feature>
<evidence type="ECO:0000256" key="14">
    <source>
        <dbReference type="PROSITE-ProRule" id="PRU10141"/>
    </source>
</evidence>
<keyword evidence="6" id="KW-0418">Kinase</keyword>
<keyword evidence="3 15" id="KW-0723">Serine/threonine-protein kinase</keyword>
<evidence type="ECO:0000313" key="17">
    <source>
        <dbReference type="EMBL" id="GMI37120.1"/>
    </source>
</evidence>
<dbReference type="InterPro" id="IPR050108">
    <property type="entry name" value="CDK"/>
</dbReference>
<keyword evidence="18" id="KW-1185">Reference proteome</keyword>
<dbReference type="PANTHER" id="PTHR24056">
    <property type="entry name" value="CELL DIVISION PROTEIN KINASE"/>
    <property type="match status" value="1"/>
</dbReference>
<dbReference type="Gene3D" id="3.30.200.20">
    <property type="entry name" value="Phosphorylase Kinase, domain 1"/>
    <property type="match status" value="1"/>
</dbReference>
<evidence type="ECO:0000259" key="16">
    <source>
        <dbReference type="PROSITE" id="PS50011"/>
    </source>
</evidence>
<comment type="catalytic activity">
    <reaction evidence="13">
        <text>L-seryl-[protein] + ATP = O-phospho-L-seryl-[protein] + ADP + H(+)</text>
        <dbReference type="Rhea" id="RHEA:17989"/>
        <dbReference type="Rhea" id="RHEA-COMP:9863"/>
        <dbReference type="Rhea" id="RHEA-COMP:11604"/>
        <dbReference type="ChEBI" id="CHEBI:15378"/>
        <dbReference type="ChEBI" id="CHEBI:29999"/>
        <dbReference type="ChEBI" id="CHEBI:30616"/>
        <dbReference type="ChEBI" id="CHEBI:83421"/>
        <dbReference type="ChEBI" id="CHEBI:456216"/>
        <dbReference type="EC" id="2.7.11.22"/>
    </reaction>
</comment>
<dbReference type="EC" id="2.7.11.22" evidence="2"/>
<dbReference type="PROSITE" id="PS50011">
    <property type="entry name" value="PROTEIN_KINASE_DOM"/>
    <property type="match status" value="1"/>
</dbReference>
<comment type="subunit">
    <text evidence="8">May form a complex composed of at least the catalytic subunit CRK2 and a cyclin.</text>
</comment>
<dbReference type="SMART" id="SM00220">
    <property type="entry name" value="S_TKc"/>
    <property type="match status" value="1"/>
</dbReference>
<evidence type="ECO:0000256" key="1">
    <source>
        <dbReference type="ARBA" id="ARBA00006485"/>
    </source>
</evidence>
<name>A0ABQ6N0D7_9STRA</name>
<dbReference type="Proteomes" id="UP001165060">
    <property type="component" value="Unassembled WGS sequence"/>
</dbReference>
<dbReference type="Pfam" id="PF00069">
    <property type="entry name" value="Pkinase"/>
    <property type="match status" value="1"/>
</dbReference>
<evidence type="ECO:0000256" key="7">
    <source>
        <dbReference type="ARBA" id="ARBA00022840"/>
    </source>
</evidence>
<dbReference type="EMBL" id="BRYB01000762">
    <property type="protein sequence ID" value="GMI37120.1"/>
    <property type="molecule type" value="Genomic_DNA"/>
</dbReference>
<evidence type="ECO:0000256" key="12">
    <source>
        <dbReference type="ARBA" id="ARBA00047811"/>
    </source>
</evidence>
<feature type="binding site" evidence="14">
    <location>
        <position position="55"/>
    </location>
    <ligand>
        <name>ATP</name>
        <dbReference type="ChEBI" id="CHEBI:30616"/>
    </ligand>
</feature>
<proteinExistence type="inferred from homology"/>
<evidence type="ECO:0000256" key="9">
    <source>
        <dbReference type="ARBA" id="ARBA00039612"/>
    </source>
</evidence>
<dbReference type="CDD" id="cd07829">
    <property type="entry name" value="STKc_CDK_like"/>
    <property type="match status" value="1"/>
</dbReference>
<evidence type="ECO:0000256" key="10">
    <source>
        <dbReference type="ARBA" id="ARBA00041902"/>
    </source>
</evidence>
<organism evidence="17 18">
    <name type="scientific">Tetraparma gracilis</name>
    <dbReference type="NCBI Taxonomy" id="2962635"/>
    <lineage>
        <taxon>Eukaryota</taxon>
        <taxon>Sar</taxon>
        <taxon>Stramenopiles</taxon>
        <taxon>Ochrophyta</taxon>
        <taxon>Bolidophyceae</taxon>
        <taxon>Parmales</taxon>
        <taxon>Triparmaceae</taxon>
        <taxon>Tetraparma</taxon>
    </lineage>
</organism>
<dbReference type="InterPro" id="IPR011009">
    <property type="entry name" value="Kinase-like_dom_sf"/>
</dbReference>
<keyword evidence="5 14" id="KW-0547">Nucleotide-binding</keyword>
<dbReference type="InterPro" id="IPR017441">
    <property type="entry name" value="Protein_kinase_ATP_BS"/>
</dbReference>
<evidence type="ECO:0000256" key="13">
    <source>
        <dbReference type="ARBA" id="ARBA00048367"/>
    </source>
</evidence>
<evidence type="ECO:0000256" key="8">
    <source>
        <dbReference type="ARBA" id="ARBA00038543"/>
    </source>
</evidence>
<dbReference type="PANTHER" id="PTHR24056:SF254">
    <property type="entry name" value="CYCLIN-DEPENDENT KINASE 2"/>
    <property type="match status" value="1"/>
</dbReference>
<gene>
    <name evidence="17" type="ORF">TeGR_g13468</name>
</gene>
<sequence>MEATGVKTGDETARAAAANALLSRYERTEVIGEGAYGVVYKGIRHRDQSTVAIKKIRLYEGDVEERGVPKAVIREVGLLRELNHNNVVKLLDVIHIEKRLMLVFEFVQEDLKTYLDRQQVNGAKTLISQRVGIGLSKVKSILHQILLGVAYCHLNRVLHRDLKPHNILVTDDGRVKLADFGLARLYSASAVTPPRPYTHEVVTLWYRSPELLLGAEAYGPEVDVWSVGCMFSEIFTGLPLFPGQSEIDQMFKIFRVLGTPSDDVWEDVTRLAHYQHVFPRFPKLARDRLASESMPPAGLELLELMLACDPRGRASCQAALGHEFLEGAKGPAQPQAQPILRTVSTSPAFES</sequence>
<dbReference type="InterPro" id="IPR008271">
    <property type="entry name" value="Ser/Thr_kinase_AS"/>
</dbReference>
<dbReference type="InterPro" id="IPR000719">
    <property type="entry name" value="Prot_kinase_dom"/>
</dbReference>
<evidence type="ECO:0000256" key="11">
    <source>
        <dbReference type="ARBA" id="ARBA00042858"/>
    </source>
</evidence>
<comment type="catalytic activity">
    <reaction evidence="12">
        <text>L-threonyl-[protein] + ATP = O-phospho-L-threonyl-[protein] + ADP + H(+)</text>
        <dbReference type="Rhea" id="RHEA:46608"/>
        <dbReference type="Rhea" id="RHEA-COMP:11060"/>
        <dbReference type="Rhea" id="RHEA-COMP:11605"/>
        <dbReference type="ChEBI" id="CHEBI:15378"/>
        <dbReference type="ChEBI" id="CHEBI:30013"/>
        <dbReference type="ChEBI" id="CHEBI:30616"/>
        <dbReference type="ChEBI" id="CHEBI:61977"/>
        <dbReference type="ChEBI" id="CHEBI:456216"/>
        <dbReference type="EC" id="2.7.11.22"/>
    </reaction>
</comment>
<evidence type="ECO:0000256" key="3">
    <source>
        <dbReference type="ARBA" id="ARBA00022527"/>
    </source>
</evidence>
<dbReference type="Gene3D" id="1.10.510.10">
    <property type="entry name" value="Transferase(Phosphotransferase) domain 1"/>
    <property type="match status" value="1"/>
</dbReference>
<comment type="caution">
    <text evidence="17">The sequence shown here is derived from an EMBL/GenBank/DDBJ whole genome shotgun (WGS) entry which is preliminary data.</text>
</comment>
<evidence type="ECO:0000256" key="6">
    <source>
        <dbReference type="ARBA" id="ARBA00022777"/>
    </source>
</evidence>
<dbReference type="PROSITE" id="PS00108">
    <property type="entry name" value="PROTEIN_KINASE_ST"/>
    <property type="match status" value="1"/>
</dbReference>
<comment type="similarity">
    <text evidence="1">Belongs to the protein kinase superfamily. CMGC Ser/Thr protein kinase family. CDC2/CDKX subfamily.</text>
</comment>
<keyword evidence="4" id="KW-0808">Transferase</keyword>
<evidence type="ECO:0000313" key="18">
    <source>
        <dbReference type="Proteomes" id="UP001165060"/>
    </source>
</evidence>
<evidence type="ECO:0000256" key="15">
    <source>
        <dbReference type="RuleBase" id="RU000304"/>
    </source>
</evidence>
<evidence type="ECO:0000256" key="2">
    <source>
        <dbReference type="ARBA" id="ARBA00012425"/>
    </source>
</evidence>
<accession>A0ABQ6N0D7</accession>
<dbReference type="SUPFAM" id="SSF56112">
    <property type="entry name" value="Protein kinase-like (PK-like)"/>
    <property type="match status" value="1"/>
</dbReference>
<evidence type="ECO:0000256" key="5">
    <source>
        <dbReference type="ARBA" id="ARBA00022741"/>
    </source>
</evidence>
<keyword evidence="7 14" id="KW-0067">ATP-binding</keyword>
<reference evidence="17 18" key="1">
    <citation type="journal article" date="2023" name="Commun. Biol.">
        <title>Genome analysis of Parmales, the sister group of diatoms, reveals the evolutionary specialization of diatoms from phago-mixotrophs to photoautotrophs.</title>
        <authorList>
            <person name="Ban H."/>
            <person name="Sato S."/>
            <person name="Yoshikawa S."/>
            <person name="Yamada K."/>
            <person name="Nakamura Y."/>
            <person name="Ichinomiya M."/>
            <person name="Sato N."/>
            <person name="Blanc-Mathieu R."/>
            <person name="Endo H."/>
            <person name="Kuwata A."/>
            <person name="Ogata H."/>
        </authorList>
    </citation>
    <scope>NUCLEOTIDE SEQUENCE [LARGE SCALE GENOMIC DNA]</scope>
</reference>
<protein>
    <recommendedName>
        <fullName evidence="9">Cyclin-dependent kinase 2 homolog</fullName>
        <ecNumber evidence="2">2.7.11.22</ecNumber>
    </recommendedName>
    <alternativeName>
        <fullName evidence="10">Cell division control protein 2 homolog</fullName>
    </alternativeName>
    <alternativeName>
        <fullName evidence="11">cdc2-related kinase 2</fullName>
    </alternativeName>
</protein>